<sequence length="252" mass="29094">MKLNELVEKVELQLKNPLSHKLVETQQLLQGSNNIKRNCVKNKEDAEKLVPEIQNSLDNIQKTITFNEQLRKTGIEEINESNHAILTRINHLENSELVSLAQTSAVASQTSVNIVDLENRIMEYRINNDHSERYLERRKCLELLDKMCHIMPRAKMEPQRIEENWDKMEQMLEDYTELHFQNILDFELLEDESNVIPDDFDEFTDSELVDTVSDDEATSPEFPSAKSDKDVGPASLMQDLNPLANKVAILDT</sequence>
<name>A0AAV5RI50_STABA</name>
<dbReference type="AlphaFoldDB" id="A0AAV5RI50"/>
<organism evidence="2 3">
    <name type="scientific">Starmerella bacillaris</name>
    <name type="common">Yeast</name>
    <name type="synonym">Candida zemplinina</name>
    <dbReference type="NCBI Taxonomy" id="1247836"/>
    <lineage>
        <taxon>Eukaryota</taxon>
        <taxon>Fungi</taxon>
        <taxon>Dikarya</taxon>
        <taxon>Ascomycota</taxon>
        <taxon>Saccharomycotina</taxon>
        <taxon>Dipodascomycetes</taxon>
        <taxon>Dipodascales</taxon>
        <taxon>Trichomonascaceae</taxon>
        <taxon>Starmerella</taxon>
    </lineage>
</organism>
<evidence type="ECO:0000256" key="1">
    <source>
        <dbReference type="SAM" id="MobiDB-lite"/>
    </source>
</evidence>
<comment type="caution">
    <text evidence="2">The sequence shown here is derived from an EMBL/GenBank/DDBJ whole genome shotgun (WGS) entry which is preliminary data.</text>
</comment>
<evidence type="ECO:0000313" key="2">
    <source>
        <dbReference type="EMBL" id="GMM50841.1"/>
    </source>
</evidence>
<keyword evidence="3" id="KW-1185">Reference proteome</keyword>
<dbReference type="EMBL" id="BTGC01000003">
    <property type="protein sequence ID" value="GMM50841.1"/>
    <property type="molecule type" value="Genomic_DNA"/>
</dbReference>
<reference evidence="2 3" key="1">
    <citation type="journal article" date="2023" name="Elife">
        <title>Identification of key yeast species and microbe-microbe interactions impacting larval growth of Drosophila in the wild.</title>
        <authorList>
            <person name="Mure A."/>
            <person name="Sugiura Y."/>
            <person name="Maeda R."/>
            <person name="Honda K."/>
            <person name="Sakurai N."/>
            <person name="Takahashi Y."/>
            <person name="Watada M."/>
            <person name="Katoh T."/>
            <person name="Gotoh A."/>
            <person name="Gotoh Y."/>
            <person name="Taniguchi I."/>
            <person name="Nakamura K."/>
            <person name="Hayashi T."/>
            <person name="Katayama T."/>
            <person name="Uemura T."/>
            <person name="Hattori Y."/>
        </authorList>
    </citation>
    <scope>NUCLEOTIDE SEQUENCE [LARGE SCALE GENOMIC DNA]</scope>
    <source>
        <strain evidence="2 3">SB-73</strain>
    </source>
</reference>
<evidence type="ECO:0000313" key="3">
    <source>
        <dbReference type="Proteomes" id="UP001362899"/>
    </source>
</evidence>
<accession>A0AAV5RI50</accession>
<gene>
    <name evidence="2" type="ORF">DASB73_017990</name>
</gene>
<proteinExistence type="predicted"/>
<feature type="region of interest" description="Disordered" evidence="1">
    <location>
        <begin position="212"/>
        <end position="237"/>
    </location>
</feature>
<dbReference type="Proteomes" id="UP001362899">
    <property type="component" value="Unassembled WGS sequence"/>
</dbReference>
<protein>
    <submittedName>
        <fullName evidence="2">Uncharacterized protein</fullName>
    </submittedName>
</protein>